<gene>
    <name evidence="1" type="ORF">SAMN05192574_101368</name>
</gene>
<proteinExistence type="predicted"/>
<dbReference type="STRING" id="551995.SAMN05192574_101368"/>
<name>A0A1H8A7M4_9SPHI</name>
<dbReference type="Proteomes" id="UP000198942">
    <property type="component" value="Unassembled WGS sequence"/>
</dbReference>
<protein>
    <submittedName>
        <fullName evidence="1">Uncharacterized protein</fullName>
    </submittedName>
</protein>
<keyword evidence="2" id="KW-1185">Reference proteome</keyword>
<reference evidence="2" key="1">
    <citation type="submission" date="2016-10" db="EMBL/GenBank/DDBJ databases">
        <authorList>
            <person name="Varghese N."/>
            <person name="Submissions S."/>
        </authorList>
    </citation>
    <scope>NUCLEOTIDE SEQUENCE [LARGE SCALE GENOMIC DNA]</scope>
    <source>
        <strain evidence="2">Gh-48</strain>
    </source>
</reference>
<dbReference type="AlphaFoldDB" id="A0A1H8A7M4"/>
<evidence type="ECO:0000313" key="2">
    <source>
        <dbReference type="Proteomes" id="UP000198942"/>
    </source>
</evidence>
<dbReference type="EMBL" id="FOCL01000001">
    <property type="protein sequence ID" value="SEM65904.1"/>
    <property type="molecule type" value="Genomic_DNA"/>
</dbReference>
<dbReference type="RefSeq" id="WP_091206823.1">
    <property type="nucleotide sequence ID" value="NZ_FOCL01000001.1"/>
</dbReference>
<sequence length="80" mass="9225">MPYNPAADIHQYTWYLSTTTGKRYLCTSAGWTLNQATNEWEPRNIHLLEYMTCTPKPIDTEKMITMLQSGSLIVEKSPIE</sequence>
<evidence type="ECO:0000313" key="1">
    <source>
        <dbReference type="EMBL" id="SEM65904.1"/>
    </source>
</evidence>
<organism evidence="1 2">
    <name type="scientific">Mucilaginibacter gossypiicola</name>
    <dbReference type="NCBI Taxonomy" id="551995"/>
    <lineage>
        <taxon>Bacteria</taxon>
        <taxon>Pseudomonadati</taxon>
        <taxon>Bacteroidota</taxon>
        <taxon>Sphingobacteriia</taxon>
        <taxon>Sphingobacteriales</taxon>
        <taxon>Sphingobacteriaceae</taxon>
        <taxon>Mucilaginibacter</taxon>
    </lineage>
</organism>
<accession>A0A1H8A7M4</accession>